<proteinExistence type="predicted"/>
<evidence type="ECO:0000259" key="3">
    <source>
        <dbReference type="Pfam" id="PF22255"/>
    </source>
</evidence>
<dbReference type="PIRSF" id="PIRSF004440">
    <property type="entry name" value="GpP"/>
    <property type="match status" value="1"/>
</dbReference>
<reference evidence="5 6" key="1">
    <citation type="submission" date="2020-07" db="EMBL/GenBank/DDBJ databases">
        <title>Diversity of carbapenemase encoding genes among Pseudomonas putida group clinical isolates in a tertiary Brazilian hospital.</title>
        <authorList>
            <person name="Alberto-Lei F."/>
            <person name="Nodari C.S."/>
            <person name="Streling A.P."/>
            <person name="Paulino J.T."/>
            <person name="Bessa-Neto F.O."/>
            <person name="Cayo R."/>
            <person name="Gales A.C."/>
        </authorList>
    </citation>
    <scope>NUCLEOTIDE SEQUENCE [LARGE SCALE GENOMIC DNA]</scope>
    <source>
        <strain evidence="5 6">14802</strain>
    </source>
</reference>
<dbReference type="Proteomes" id="UP000541770">
    <property type="component" value="Unassembled WGS sequence"/>
</dbReference>
<organism evidence="5 6">
    <name type="scientific">Pseudomonas mosselii</name>
    <dbReference type="NCBI Taxonomy" id="78327"/>
    <lineage>
        <taxon>Bacteria</taxon>
        <taxon>Pseudomonadati</taxon>
        <taxon>Pseudomonadota</taxon>
        <taxon>Gammaproteobacteria</taxon>
        <taxon>Pseudomonadales</taxon>
        <taxon>Pseudomonadaceae</taxon>
        <taxon>Pseudomonas</taxon>
    </lineage>
</organism>
<feature type="domain" description="Tail protein NMB1110-like third" evidence="4">
    <location>
        <begin position="208"/>
        <end position="272"/>
    </location>
</feature>
<evidence type="ECO:0000313" key="6">
    <source>
        <dbReference type="Proteomes" id="UP000541770"/>
    </source>
</evidence>
<dbReference type="InterPro" id="IPR054034">
    <property type="entry name" value="NMB1110-like_C"/>
</dbReference>
<dbReference type="Gene3D" id="3.55.50.10">
    <property type="entry name" value="Baseplate protein-like domains"/>
    <property type="match status" value="1"/>
</dbReference>
<dbReference type="Gene3D" id="2.30.300.10">
    <property type="entry name" value="Baseplate protein-like domain - beta roll fold"/>
    <property type="match status" value="1"/>
</dbReference>
<dbReference type="EMBL" id="JACGDE010000009">
    <property type="protein sequence ID" value="MBA6065933.1"/>
    <property type="molecule type" value="Genomic_DNA"/>
</dbReference>
<feature type="domain" description="Baseplate hub protein gp44-like N-terminal" evidence="1">
    <location>
        <begin position="5"/>
        <end position="90"/>
    </location>
</feature>
<accession>A0A7W2JVH8</accession>
<dbReference type="AlphaFoldDB" id="A0A7W2JVH8"/>
<feature type="domain" description="Baseplate hub protein gp44/GpP-like second" evidence="3">
    <location>
        <begin position="92"/>
        <end position="173"/>
    </location>
</feature>
<gene>
    <name evidence="5" type="ORF">H4C75_14320</name>
</gene>
<dbReference type="InterPro" id="IPR053981">
    <property type="entry name" value="Gp44/GpP-like_2nd"/>
</dbReference>
<dbReference type="Pfam" id="PF22630">
    <property type="entry name" value="NMB1110_3rd"/>
    <property type="match status" value="1"/>
</dbReference>
<evidence type="ECO:0000259" key="4">
    <source>
        <dbReference type="Pfam" id="PF22630"/>
    </source>
</evidence>
<evidence type="ECO:0000313" key="5">
    <source>
        <dbReference type="EMBL" id="MBA6065933.1"/>
    </source>
</evidence>
<feature type="domain" description="Tail protein NMB1110-like C-terminal" evidence="2">
    <location>
        <begin position="274"/>
        <end position="341"/>
    </location>
</feature>
<dbReference type="Pfam" id="PF21683">
    <property type="entry name" value="GpP-like_1st"/>
    <property type="match status" value="1"/>
</dbReference>
<dbReference type="InterPro" id="IPR054482">
    <property type="entry name" value="NMB1110-like_3rd"/>
</dbReference>
<protein>
    <submittedName>
        <fullName evidence="5">Phage tail protein</fullName>
    </submittedName>
</protein>
<evidence type="ECO:0000259" key="1">
    <source>
        <dbReference type="Pfam" id="PF21683"/>
    </source>
</evidence>
<sequence>MPVEQIRLAIGNHAHELWDGWSVESDLLTPADAFQLELYTRDPGPLPVQLQEGAPCTLSLGNDRVLSGVVDEIELDISRQNRTIRINGRDNAAVLVDCSTPFVSMREVSLADIIEQVVKPLGITRVEIRATSSKTRKRIQVQPGQSAWEALLQVAEANALWPWMEPDGRLVVGGPDYASTPVATLIMRHDGQGNNVERLSLTRSMPGRYSQVTVLGQHGQYDNDGYDTSRSKLKTVVKDDVLARRGIFRPKVVIDSSCENQDMSQARARKLLADSRLEGLEIRAVVMGHRAGNGAVWTPGQRINVFSEPHGLNATYFLMSRTLRLTRREGAITELRLREDKTWVLDGNPSKKGKKRKSNADAAFIQELHKL</sequence>
<evidence type="ECO:0000259" key="2">
    <source>
        <dbReference type="Pfam" id="PF22174"/>
    </source>
</evidence>
<name>A0A7W2JVH8_9PSED</name>
<dbReference type="InterPro" id="IPR023399">
    <property type="entry name" value="Baseplate-like_2-layer_sand"/>
</dbReference>
<dbReference type="InterPro" id="IPR026276">
    <property type="entry name" value="Baseplate_GpP"/>
</dbReference>
<dbReference type="SUPFAM" id="SSF69279">
    <property type="entry name" value="Phage tail proteins"/>
    <property type="match status" value="2"/>
</dbReference>
<dbReference type="Pfam" id="PF22174">
    <property type="entry name" value="NMB1110-like_C"/>
    <property type="match status" value="1"/>
</dbReference>
<dbReference type="RefSeq" id="WP_182323241.1">
    <property type="nucleotide sequence ID" value="NZ_JACGDE010000009.1"/>
</dbReference>
<dbReference type="Gene3D" id="3.30.1920.10">
    <property type="entry name" value="Baseplate protein-like domains - 2 layer sandwich fold"/>
    <property type="match status" value="1"/>
</dbReference>
<comment type="caution">
    <text evidence="5">The sequence shown here is derived from an EMBL/GenBank/DDBJ whole genome shotgun (WGS) entry which is preliminary data.</text>
</comment>
<dbReference type="InterPro" id="IPR049354">
    <property type="entry name" value="GpP-like_N"/>
</dbReference>
<dbReference type="Pfam" id="PF22255">
    <property type="entry name" value="Gp44-like_2nd"/>
    <property type="match status" value="1"/>
</dbReference>